<dbReference type="EMBL" id="JAHBCI010000001">
    <property type="protein sequence ID" value="KAG9508277.1"/>
    <property type="molecule type" value="Genomic_DNA"/>
</dbReference>
<evidence type="ECO:0000313" key="4">
    <source>
        <dbReference type="Proteomes" id="UP000827133"/>
    </source>
</evidence>
<gene>
    <name evidence="3" type="ORF">J7337_001841</name>
</gene>
<protein>
    <recommendedName>
        <fullName evidence="2">Nucleoside phosphorylase domain-containing protein</fullName>
    </recommendedName>
</protein>
<feature type="domain" description="Nucleoside phosphorylase" evidence="2">
    <location>
        <begin position="424"/>
        <end position="700"/>
    </location>
</feature>
<dbReference type="Proteomes" id="UP000827133">
    <property type="component" value="Unassembled WGS sequence"/>
</dbReference>
<dbReference type="PANTHER" id="PTHR46082:SF6">
    <property type="entry name" value="AAA+ ATPASE DOMAIN-CONTAINING PROTEIN-RELATED"/>
    <property type="match status" value="1"/>
</dbReference>
<reference evidence="3" key="1">
    <citation type="journal article" date="2021" name="Mol. Plant Microbe Interact.">
        <title>Telomere to telomere genome assembly of Fusarium musae F31, causal agent of crown rot disease of banana.</title>
        <authorList>
            <person name="Degradi L."/>
            <person name="Tava V."/>
            <person name="Kunova A."/>
            <person name="Cortesi P."/>
            <person name="Saracchi M."/>
            <person name="Pasquali M."/>
        </authorList>
    </citation>
    <scope>NUCLEOTIDE SEQUENCE</scope>
    <source>
        <strain evidence="3">F31</strain>
    </source>
</reference>
<dbReference type="GeneID" id="68309698"/>
<dbReference type="InterPro" id="IPR035994">
    <property type="entry name" value="Nucleoside_phosphorylase_sf"/>
</dbReference>
<dbReference type="PANTHER" id="PTHR46082">
    <property type="entry name" value="ATP/GTP-BINDING PROTEIN-RELATED"/>
    <property type="match status" value="1"/>
</dbReference>
<evidence type="ECO:0000256" key="1">
    <source>
        <dbReference type="SAM" id="MobiDB-lite"/>
    </source>
</evidence>
<feature type="region of interest" description="Disordered" evidence="1">
    <location>
        <begin position="366"/>
        <end position="407"/>
    </location>
</feature>
<dbReference type="KEGG" id="fmu:J7337_001841"/>
<comment type="caution">
    <text evidence="3">The sequence shown here is derived from an EMBL/GenBank/DDBJ whole genome shotgun (WGS) entry which is preliminary data.</text>
</comment>
<evidence type="ECO:0000259" key="2">
    <source>
        <dbReference type="Pfam" id="PF01048"/>
    </source>
</evidence>
<dbReference type="Pfam" id="PF01048">
    <property type="entry name" value="PNP_UDP_1"/>
    <property type="match status" value="1"/>
</dbReference>
<accession>A0A9P8DUA1</accession>
<dbReference type="InterPro" id="IPR053137">
    <property type="entry name" value="NLR-like"/>
</dbReference>
<proteinExistence type="predicted"/>
<dbReference type="AlphaFoldDB" id="A0A9P8DUA1"/>
<dbReference type="RefSeq" id="XP_044687276.1">
    <property type="nucleotide sequence ID" value="XM_044819574.1"/>
</dbReference>
<dbReference type="GO" id="GO:0009116">
    <property type="term" value="P:nucleoside metabolic process"/>
    <property type="evidence" value="ECO:0007669"/>
    <property type="project" value="InterPro"/>
</dbReference>
<dbReference type="CDD" id="cd09008">
    <property type="entry name" value="MTAN"/>
    <property type="match status" value="1"/>
</dbReference>
<organism evidence="3 4">
    <name type="scientific">Fusarium musae</name>
    <dbReference type="NCBI Taxonomy" id="1042133"/>
    <lineage>
        <taxon>Eukaryota</taxon>
        <taxon>Fungi</taxon>
        <taxon>Dikarya</taxon>
        <taxon>Ascomycota</taxon>
        <taxon>Pezizomycotina</taxon>
        <taxon>Sordariomycetes</taxon>
        <taxon>Hypocreomycetidae</taxon>
        <taxon>Hypocreales</taxon>
        <taxon>Nectriaceae</taxon>
        <taxon>Fusarium</taxon>
    </lineage>
</organism>
<dbReference type="GO" id="GO:0003824">
    <property type="term" value="F:catalytic activity"/>
    <property type="evidence" value="ECO:0007669"/>
    <property type="project" value="InterPro"/>
</dbReference>
<name>A0A9P8DUA1_9HYPO</name>
<evidence type="ECO:0000313" key="3">
    <source>
        <dbReference type="EMBL" id="KAG9508277.1"/>
    </source>
</evidence>
<sequence>MLPKCVEDAALAGEAYQRQRPIARISNYFPVTEDTATSIGSIDYDYRLQLLEAQFFLFWDEKEKRGWLINGATALLHAVEECVTPDVNGASRSALLFRGHAFEKGYKGCSPLVVQILNDRKYQKLPLYGEGNSHTTVGDKIKELCSIFEYFVDLQNHSKTTDRLHGKSRKYLEGWDFEDVVSNFRTFHARQTTLETLGMEWVDFIRAIKAVTLFGQGFGEIIQPHKTCREWTTLPKGKYYIATLISDLRKVLKEHGHCGDGHLRLGNNLIWHSATSGSDFCKCDELGQQMGGRHRCEPVQVCFPLNLAESLKARKKKIPDINEGALIFGHHSQFPWFWDDVGFPKKRQDIEALYFPRTIEKSITLSSDSGIGSSMSRSQVETPDRQRSRSQDSFAEPSWKKQKTATTTFPVEANSPANQHETYVGIICALPHELAAVRATFDVILEKYKKVEGDTNYYFTGKIAHHNVVATCLPKMGTNNAASTAKDMSRSYNPSLCLLVGIGGGVPSAKHDIRLGDVVVGNSVVQYDFGSETEADFQIKDRVLQSSPSDVENLVSSLCSDPVLIRSSIDRYLGEITAKEGMAHYCHPGHERDILDQCCSACRSVHQPCEHFREREQRMDSGVRVHYGKIASGNKVIKRAAFRDEIAAKYDVKCFEMEAAGIANTMPYLVVRGISDYCDGNKNDDWHEHAAATAAAYAKLLLSKYHK</sequence>
<keyword evidence="4" id="KW-1185">Reference proteome</keyword>
<dbReference type="SUPFAM" id="SSF53167">
    <property type="entry name" value="Purine and uridine phosphorylases"/>
    <property type="match status" value="1"/>
</dbReference>
<dbReference type="InterPro" id="IPR000845">
    <property type="entry name" value="Nucleoside_phosphorylase_d"/>
</dbReference>
<dbReference type="Gene3D" id="3.40.50.1580">
    <property type="entry name" value="Nucleoside phosphorylase domain"/>
    <property type="match status" value="1"/>
</dbReference>
<feature type="compositionally biased region" description="Low complexity" evidence="1">
    <location>
        <begin position="366"/>
        <end position="378"/>
    </location>
</feature>